<keyword evidence="1" id="KW-0732">Signal</keyword>
<evidence type="ECO:0000313" key="3">
    <source>
        <dbReference type="EMBL" id="GGG94865.1"/>
    </source>
</evidence>
<evidence type="ECO:0000259" key="2">
    <source>
        <dbReference type="Pfam" id="PF13568"/>
    </source>
</evidence>
<proteinExistence type="predicted"/>
<dbReference type="EMBL" id="BMJW01000001">
    <property type="protein sequence ID" value="GGG94865.1"/>
    <property type="molecule type" value="Genomic_DNA"/>
</dbReference>
<dbReference type="Pfam" id="PF13568">
    <property type="entry name" value="OMP_b-brl_2"/>
    <property type="match status" value="1"/>
</dbReference>
<dbReference type="RefSeq" id="WP_188598208.1">
    <property type="nucleotide sequence ID" value="NZ_BMJW01000001.1"/>
</dbReference>
<feature type="domain" description="Outer membrane protein beta-barrel" evidence="2">
    <location>
        <begin position="17"/>
        <end position="199"/>
    </location>
</feature>
<dbReference type="Proteomes" id="UP000633278">
    <property type="component" value="Unassembled WGS sequence"/>
</dbReference>
<evidence type="ECO:0000313" key="4">
    <source>
        <dbReference type="Proteomes" id="UP000633278"/>
    </source>
</evidence>
<dbReference type="InterPro" id="IPR025665">
    <property type="entry name" value="Beta-barrel_OMP_2"/>
</dbReference>
<sequence length="223" mass="25511">MKQLLTFVLLFMTSLAFSQKDSLRTGDRYLEDQLYLTISYNQLYSQPALLRGSGFSYGFSMGYIRDIPLVKSGHLAFGAGLGFGYDSFNHGLKVTEQNNQVVFDVDAQVSSNPLRIHTIELPFEFRWRTSTANKFKFWRVYAGIKLSYNLKNQFSYDNGTTVIDYNNVDRFNNFQYGLTLSTGYAAFNFHVYYGLTPLLKESALGTPDINTKVIKMGLIFYIL</sequence>
<comment type="caution">
    <text evidence="3">The sequence shown here is derived from an EMBL/GenBank/DDBJ whole genome shotgun (WGS) entry which is preliminary data.</text>
</comment>
<reference evidence="3" key="1">
    <citation type="journal article" date="2014" name="Int. J. Syst. Evol. Microbiol.">
        <title>Complete genome sequence of Corynebacterium casei LMG S-19264T (=DSM 44701T), isolated from a smear-ripened cheese.</title>
        <authorList>
            <consortium name="US DOE Joint Genome Institute (JGI-PGF)"/>
            <person name="Walter F."/>
            <person name="Albersmeier A."/>
            <person name="Kalinowski J."/>
            <person name="Ruckert C."/>
        </authorList>
    </citation>
    <scope>NUCLEOTIDE SEQUENCE</scope>
    <source>
        <strain evidence="3">CGMCC 1.15763</strain>
    </source>
</reference>
<protein>
    <recommendedName>
        <fullName evidence="2">Outer membrane protein beta-barrel domain-containing protein</fullName>
    </recommendedName>
</protein>
<name>A0A917HY15_9FLAO</name>
<keyword evidence="4" id="KW-1185">Reference proteome</keyword>
<gene>
    <name evidence="3" type="ORF">GCM10011416_10370</name>
</gene>
<organism evidence="3 4">
    <name type="scientific">Polaribacter pacificus</name>
    <dbReference type="NCBI Taxonomy" id="1775173"/>
    <lineage>
        <taxon>Bacteria</taxon>
        <taxon>Pseudomonadati</taxon>
        <taxon>Bacteroidota</taxon>
        <taxon>Flavobacteriia</taxon>
        <taxon>Flavobacteriales</taxon>
        <taxon>Flavobacteriaceae</taxon>
    </lineage>
</organism>
<evidence type="ECO:0000256" key="1">
    <source>
        <dbReference type="SAM" id="SignalP"/>
    </source>
</evidence>
<reference evidence="3" key="2">
    <citation type="submission" date="2020-09" db="EMBL/GenBank/DDBJ databases">
        <authorList>
            <person name="Sun Q."/>
            <person name="Zhou Y."/>
        </authorList>
    </citation>
    <scope>NUCLEOTIDE SEQUENCE</scope>
    <source>
        <strain evidence="3">CGMCC 1.15763</strain>
    </source>
</reference>
<dbReference type="AlphaFoldDB" id="A0A917HY15"/>
<feature type="chain" id="PRO_5037011161" description="Outer membrane protein beta-barrel domain-containing protein" evidence="1">
    <location>
        <begin position="19"/>
        <end position="223"/>
    </location>
</feature>
<feature type="signal peptide" evidence="1">
    <location>
        <begin position="1"/>
        <end position="18"/>
    </location>
</feature>
<accession>A0A917HY15</accession>